<dbReference type="GO" id="GO:0046872">
    <property type="term" value="F:metal ion binding"/>
    <property type="evidence" value="ECO:0007669"/>
    <property type="project" value="UniProtKB-KW"/>
</dbReference>
<comment type="catalytic activity">
    <reaction evidence="11">
        <text>2 nitric oxide + NADPH + 2 O2 = 2 nitrate + NADP(+) + H(+)</text>
        <dbReference type="Rhea" id="RHEA:19465"/>
        <dbReference type="ChEBI" id="CHEBI:15378"/>
        <dbReference type="ChEBI" id="CHEBI:15379"/>
        <dbReference type="ChEBI" id="CHEBI:16480"/>
        <dbReference type="ChEBI" id="CHEBI:17632"/>
        <dbReference type="ChEBI" id="CHEBI:57783"/>
        <dbReference type="ChEBI" id="CHEBI:58349"/>
        <dbReference type="EC" id="1.14.12.17"/>
    </reaction>
</comment>
<dbReference type="RefSeq" id="WP_136928599.1">
    <property type="nucleotide sequence ID" value="NZ_SSMQ01000007.1"/>
</dbReference>
<keyword evidence="6" id="KW-0479">Metal-binding</keyword>
<dbReference type="GO" id="GO:0019825">
    <property type="term" value="F:oxygen binding"/>
    <property type="evidence" value="ECO:0007669"/>
    <property type="project" value="InterPro"/>
</dbReference>
<evidence type="ECO:0000256" key="12">
    <source>
        <dbReference type="RuleBase" id="RU000356"/>
    </source>
</evidence>
<dbReference type="EC" id="1.14.12.17" evidence="3"/>
<comment type="similarity">
    <text evidence="12">Belongs to the globin family.</text>
</comment>
<gene>
    <name evidence="15" type="ORF">E8A74_09295</name>
</gene>
<dbReference type="EMBL" id="SSMQ01000007">
    <property type="protein sequence ID" value="TKD10199.1"/>
    <property type="molecule type" value="Genomic_DNA"/>
</dbReference>
<evidence type="ECO:0000256" key="11">
    <source>
        <dbReference type="ARBA" id="ARBA00049433"/>
    </source>
</evidence>
<feature type="domain" description="Globin" evidence="13">
    <location>
        <begin position="5"/>
        <end position="163"/>
    </location>
</feature>
<dbReference type="GO" id="GO:0020037">
    <property type="term" value="F:heme binding"/>
    <property type="evidence" value="ECO:0007669"/>
    <property type="project" value="InterPro"/>
</dbReference>
<keyword evidence="7" id="KW-0521">NADP</keyword>
<dbReference type="SUPFAM" id="SSF63380">
    <property type="entry name" value="Riboflavin synthase domain-like"/>
    <property type="match status" value="1"/>
</dbReference>
<dbReference type="Pfam" id="PF00042">
    <property type="entry name" value="Globin"/>
    <property type="match status" value="1"/>
</dbReference>
<keyword evidence="9" id="KW-0520">NAD</keyword>
<dbReference type="GO" id="GO:0071500">
    <property type="term" value="P:cellular response to nitrosative stress"/>
    <property type="evidence" value="ECO:0007669"/>
    <property type="project" value="TreeGrafter"/>
</dbReference>
<comment type="similarity">
    <text evidence="2">In the C-terminal section; belongs to the flavoprotein pyridine nucleotide cytochrome reductase family.</text>
</comment>
<evidence type="ECO:0000259" key="13">
    <source>
        <dbReference type="PROSITE" id="PS01033"/>
    </source>
</evidence>
<evidence type="ECO:0000256" key="10">
    <source>
        <dbReference type="ARBA" id="ARBA00048649"/>
    </source>
</evidence>
<dbReference type="InterPro" id="IPR008333">
    <property type="entry name" value="Cbr1-like_FAD-bd_dom"/>
</dbReference>
<dbReference type="InterPro" id="IPR017938">
    <property type="entry name" value="Riboflavin_synthase-like_b-brl"/>
</dbReference>
<dbReference type="GO" id="GO:0008941">
    <property type="term" value="F:nitric oxide dioxygenase NAD(P)H activity"/>
    <property type="evidence" value="ECO:0007669"/>
    <property type="project" value="UniProtKB-EC"/>
</dbReference>
<dbReference type="OrthoDB" id="9786134at2"/>
<dbReference type="CDD" id="cd08922">
    <property type="entry name" value="FHb-globin"/>
    <property type="match status" value="1"/>
</dbReference>
<keyword evidence="12" id="KW-0813">Transport</keyword>
<evidence type="ECO:0000256" key="2">
    <source>
        <dbReference type="ARBA" id="ARBA00006401"/>
    </source>
</evidence>
<evidence type="ECO:0000313" key="15">
    <source>
        <dbReference type="EMBL" id="TKD10199.1"/>
    </source>
</evidence>
<evidence type="ECO:0000259" key="14">
    <source>
        <dbReference type="PROSITE" id="PS51384"/>
    </source>
</evidence>
<evidence type="ECO:0000256" key="3">
    <source>
        <dbReference type="ARBA" id="ARBA00012229"/>
    </source>
</evidence>
<evidence type="ECO:0000313" key="16">
    <source>
        <dbReference type="Proteomes" id="UP000309215"/>
    </source>
</evidence>
<keyword evidence="8" id="KW-0408">Iron</keyword>
<sequence length="438" mass="48740">MSRKTLSAETVAIVKATAPVLAEHGATIIRHFYRHLHQEHPELELLFNPANQPTGEQKTRASQQEAFRGDFFGREGAPGAALTNVLNGSITSLDDLPALKATVMRIAHRHASLDIRPEHYPIIGHYFLASVKAILGDVATDEIMAAWREAYGVLADLFIEIERDLMQKSARAPGGWEGFRPFVVRQKVQESADAASFYLSPRDGGPLPHYEAGQYVTFRVEVPGYSRVGGSAVYRNYSLSTAPGKGYFRVTIKREPGAEGSPDSVCSRFFHDHVREGDVLDVSSPYGELVLVESPRPLVFIAAGIGITVMFSLFQSALDRGIDRPIYFFQMMHDGRHHPLRREIEELARRHPNVTLHRCYSQPSAEDEPGRDYETRGRLGLGTLGRNLPGSDCDFYFTGPIPFMRSIRGALHVFGVPADRVHYECYGPHGAEIEADVR</sequence>
<evidence type="ECO:0000256" key="8">
    <source>
        <dbReference type="ARBA" id="ARBA00023004"/>
    </source>
</evidence>
<dbReference type="GO" id="GO:0005344">
    <property type="term" value="F:oxygen carrier activity"/>
    <property type="evidence" value="ECO:0007669"/>
    <property type="project" value="UniProtKB-KW"/>
</dbReference>
<keyword evidence="15" id="KW-0223">Dioxygenase</keyword>
<dbReference type="SUPFAM" id="SSF46458">
    <property type="entry name" value="Globin-like"/>
    <property type="match status" value="1"/>
</dbReference>
<organism evidence="15 16">
    <name type="scientific">Polyangium fumosum</name>
    <dbReference type="NCBI Taxonomy" id="889272"/>
    <lineage>
        <taxon>Bacteria</taxon>
        <taxon>Pseudomonadati</taxon>
        <taxon>Myxococcota</taxon>
        <taxon>Polyangia</taxon>
        <taxon>Polyangiales</taxon>
        <taxon>Polyangiaceae</taxon>
        <taxon>Polyangium</taxon>
    </lineage>
</organism>
<evidence type="ECO:0000256" key="1">
    <source>
        <dbReference type="ARBA" id="ARBA00001970"/>
    </source>
</evidence>
<dbReference type="InterPro" id="IPR017927">
    <property type="entry name" value="FAD-bd_FR_type"/>
</dbReference>
<dbReference type="GO" id="GO:0046210">
    <property type="term" value="P:nitric oxide catabolic process"/>
    <property type="evidence" value="ECO:0007669"/>
    <property type="project" value="TreeGrafter"/>
</dbReference>
<keyword evidence="15" id="KW-0560">Oxidoreductase</keyword>
<dbReference type="InterPro" id="IPR012292">
    <property type="entry name" value="Globin/Proto"/>
</dbReference>
<comment type="caution">
    <text evidence="15">The sequence shown here is derived from an EMBL/GenBank/DDBJ whole genome shotgun (WGS) entry which is preliminary data.</text>
</comment>
<name>A0A4U1JI68_9BACT</name>
<dbReference type="InterPro" id="IPR000971">
    <property type="entry name" value="Globin"/>
</dbReference>
<comment type="cofactor">
    <cofactor evidence="1">
        <name>heme b</name>
        <dbReference type="ChEBI" id="CHEBI:60344"/>
    </cofactor>
</comment>
<dbReference type="Pfam" id="PF00970">
    <property type="entry name" value="FAD_binding_6"/>
    <property type="match status" value="1"/>
</dbReference>
<dbReference type="PROSITE" id="PS51384">
    <property type="entry name" value="FAD_FR"/>
    <property type="match status" value="1"/>
</dbReference>
<evidence type="ECO:0000256" key="7">
    <source>
        <dbReference type="ARBA" id="ARBA00022857"/>
    </source>
</evidence>
<dbReference type="InterPro" id="IPR001433">
    <property type="entry name" value="OxRdtase_FAD/NAD-bd"/>
</dbReference>
<keyword evidence="5 12" id="KW-0561">Oxygen transport</keyword>
<dbReference type="Proteomes" id="UP000309215">
    <property type="component" value="Unassembled WGS sequence"/>
</dbReference>
<evidence type="ECO:0000256" key="5">
    <source>
        <dbReference type="ARBA" id="ARBA00022621"/>
    </source>
</evidence>
<dbReference type="Gene3D" id="2.40.30.10">
    <property type="entry name" value="Translation factors"/>
    <property type="match status" value="1"/>
</dbReference>
<dbReference type="GO" id="GO:0071949">
    <property type="term" value="F:FAD binding"/>
    <property type="evidence" value="ECO:0007669"/>
    <property type="project" value="TreeGrafter"/>
</dbReference>
<dbReference type="InterPro" id="IPR039261">
    <property type="entry name" value="FNR_nucleotide-bd"/>
</dbReference>
<keyword evidence="16" id="KW-1185">Reference proteome</keyword>
<dbReference type="InterPro" id="IPR009050">
    <property type="entry name" value="Globin-like_sf"/>
</dbReference>
<dbReference type="PANTHER" id="PTHR43396:SF3">
    <property type="entry name" value="FLAVOHEMOPROTEIN"/>
    <property type="match status" value="1"/>
</dbReference>
<evidence type="ECO:0000256" key="4">
    <source>
        <dbReference type="ARBA" id="ARBA00022617"/>
    </source>
</evidence>
<feature type="domain" description="FAD-binding FR-type" evidence="14">
    <location>
        <begin position="177"/>
        <end position="292"/>
    </location>
</feature>
<dbReference type="Gene3D" id="3.40.50.80">
    <property type="entry name" value="Nucleotide-binding domain of ferredoxin-NADP reductase (FNR) module"/>
    <property type="match status" value="1"/>
</dbReference>
<evidence type="ECO:0000256" key="6">
    <source>
        <dbReference type="ARBA" id="ARBA00022723"/>
    </source>
</evidence>
<dbReference type="PROSITE" id="PS01033">
    <property type="entry name" value="GLOBIN"/>
    <property type="match status" value="1"/>
</dbReference>
<keyword evidence="4 12" id="KW-0349">Heme</keyword>
<dbReference type="PANTHER" id="PTHR43396">
    <property type="entry name" value="FLAVOHEMOPROTEIN"/>
    <property type="match status" value="1"/>
</dbReference>
<dbReference type="CDD" id="cd06184">
    <property type="entry name" value="flavohem_like_fad_nad_binding"/>
    <property type="match status" value="1"/>
</dbReference>
<protein>
    <recommendedName>
        <fullName evidence="3">nitric oxide dioxygenase</fullName>
        <ecNumber evidence="3">1.14.12.17</ecNumber>
    </recommendedName>
</protein>
<dbReference type="SUPFAM" id="SSF52343">
    <property type="entry name" value="Ferredoxin reductase-like, C-terminal NADP-linked domain"/>
    <property type="match status" value="1"/>
</dbReference>
<dbReference type="Pfam" id="PF00175">
    <property type="entry name" value="NAD_binding_1"/>
    <property type="match status" value="1"/>
</dbReference>
<dbReference type="AlphaFoldDB" id="A0A4U1JI68"/>
<proteinExistence type="inferred from homology"/>
<evidence type="ECO:0000256" key="9">
    <source>
        <dbReference type="ARBA" id="ARBA00023027"/>
    </source>
</evidence>
<dbReference type="Gene3D" id="1.10.490.10">
    <property type="entry name" value="Globins"/>
    <property type="match status" value="1"/>
</dbReference>
<comment type="catalytic activity">
    <reaction evidence="10">
        <text>2 nitric oxide + NADH + 2 O2 = 2 nitrate + NAD(+) + H(+)</text>
        <dbReference type="Rhea" id="RHEA:19469"/>
        <dbReference type="ChEBI" id="CHEBI:15378"/>
        <dbReference type="ChEBI" id="CHEBI:15379"/>
        <dbReference type="ChEBI" id="CHEBI:16480"/>
        <dbReference type="ChEBI" id="CHEBI:17632"/>
        <dbReference type="ChEBI" id="CHEBI:57540"/>
        <dbReference type="ChEBI" id="CHEBI:57945"/>
        <dbReference type="EC" id="1.14.12.17"/>
    </reaction>
</comment>
<accession>A0A4U1JI68</accession>
<reference evidence="15 16" key="1">
    <citation type="submission" date="2019-04" db="EMBL/GenBank/DDBJ databases">
        <authorList>
            <person name="Li Y."/>
            <person name="Wang J."/>
        </authorList>
    </citation>
    <scope>NUCLEOTIDE SEQUENCE [LARGE SCALE GENOMIC DNA]</scope>
    <source>
        <strain evidence="15 16">DSM 14668</strain>
    </source>
</reference>